<dbReference type="Gene3D" id="3.90.25.10">
    <property type="entry name" value="UDP-galactose 4-epimerase, domain 1"/>
    <property type="match status" value="1"/>
</dbReference>
<keyword evidence="6" id="KW-0560">Oxidoreductase</keyword>
<dbReference type="GO" id="GO:0008831">
    <property type="term" value="F:dTDP-4-dehydrorhamnose reductase activity"/>
    <property type="evidence" value="ECO:0007669"/>
    <property type="project" value="UniProtKB-EC"/>
</dbReference>
<dbReference type="CDD" id="cd05254">
    <property type="entry name" value="dTDP_HR_like_SDR_e"/>
    <property type="match status" value="1"/>
</dbReference>
<dbReference type="Pfam" id="PF04321">
    <property type="entry name" value="RmlD_sub_bind"/>
    <property type="match status" value="1"/>
</dbReference>
<comment type="catalytic activity">
    <reaction evidence="5 6">
        <text>dTDP-beta-L-rhamnose + NADP(+) = dTDP-4-dehydro-beta-L-rhamnose + NADPH + H(+)</text>
        <dbReference type="Rhea" id="RHEA:21796"/>
        <dbReference type="ChEBI" id="CHEBI:15378"/>
        <dbReference type="ChEBI" id="CHEBI:57510"/>
        <dbReference type="ChEBI" id="CHEBI:57783"/>
        <dbReference type="ChEBI" id="CHEBI:58349"/>
        <dbReference type="ChEBI" id="CHEBI:62830"/>
        <dbReference type="EC" id="1.1.1.133"/>
    </reaction>
</comment>
<protein>
    <recommendedName>
        <fullName evidence="4 6">dTDP-4-dehydrorhamnose reductase</fullName>
        <ecNumber evidence="3 6">1.1.1.133</ecNumber>
    </recommendedName>
</protein>
<dbReference type="InterPro" id="IPR005913">
    <property type="entry name" value="dTDP_dehydrorham_reduct"/>
</dbReference>
<reference evidence="8 9" key="1">
    <citation type="submission" date="2019-03" db="EMBL/GenBank/DDBJ databases">
        <title>Genomic Encyclopedia of Type Strains, Phase IV (KMG-IV): sequencing the most valuable type-strain genomes for metagenomic binning, comparative biology and taxonomic classification.</title>
        <authorList>
            <person name="Goeker M."/>
        </authorList>
    </citation>
    <scope>NUCLEOTIDE SEQUENCE [LARGE SCALE GENOMIC DNA]</scope>
    <source>
        <strain evidence="8 9">DSM 100309</strain>
    </source>
</reference>
<gene>
    <name evidence="8" type="ORF">EDC63_11556</name>
</gene>
<organism evidence="8 9">
    <name type="scientific">Sulfurirhabdus autotrophica</name>
    <dbReference type="NCBI Taxonomy" id="1706046"/>
    <lineage>
        <taxon>Bacteria</taxon>
        <taxon>Pseudomonadati</taxon>
        <taxon>Pseudomonadota</taxon>
        <taxon>Betaproteobacteria</taxon>
        <taxon>Nitrosomonadales</taxon>
        <taxon>Sulfuricellaceae</taxon>
        <taxon>Sulfurirhabdus</taxon>
    </lineage>
</organism>
<dbReference type="PANTHER" id="PTHR10491:SF4">
    <property type="entry name" value="METHIONINE ADENOSYLTRANSFERASE 2 SUBUNIT BETA"/>
    <property type="match status" value="1"/>
</dbReference>
<comment type="pathway">
    <text evidence="1 6">Carbohydrate biosynthesis; dTDP-L-rhamnose biosynthesis.</text>
</comment>
<accession>A0A4R3XX40</accession>
<keyword evidence="6" id="KW-0521">NADP</keyword>
<dbReference type="RefSeq" id="WP_124947217.1">
    <property type="nucleotide sequence ID" value="NZ_BHVT01000069.1"/>
</dbReference>
<evidence type="ECO:0000256" key="4">
    <source>
        <dbReference type="ARBA" id="ARBA00017099"/>
    </source>
</evidence>
<keyword evidence="9" id="KW-1185">Reference proteome</keyword>
<evidence type="ECO:0000313" key="8">
    <source>
        <dbReference type="EMBL" id="TCV83431.1"/>
    </source>
</evidence>
<dbReference type="SUPFAM" id="SSF51735">
    <property type="entry name" value="NAD(P)-binding Rossmann-fold domains"/>
    <property type="match status" value="1"/>
</dbReference>
<dbReference type="OrthoDB" id="9803892at2"/>
<evidence type="ECO:0000256" key="1">
    <source>
        <dbReference type="ARBA" id="ARBA00004781"/>
    </source>
</evidence>
<dbReference type="UniPathway" id="UPA00124"/>
<dbReference type="EMBL" id="SMCO01000015">
    <property type="protein sequence ID" value="TCV83431.1"/>
    <property type="molecule type" value="Genomic_DNA"/>
</dbReference>
<dbReference type="PANTHER" id="PTHR10491">
    <property type="entry name" value="DTDP-4-DEHYDRORHAMNOSE REDUCTASE"/>
    <property type="match status" value="1"/>
</dbReference>
<feature type="domain" description="RmlD-like substrate binding" evidence="7">
    <location>
        <begin position="3"/>
        <end position="293"/>
    </location>
</feature>
<dbReference type="EC" id="1.1.1.133" evidence="3 6"/>
<dbReference type="InterPro" id="IPR036291">
    <property type="entry name" value="NAD(P)-bd_dom_sf"/>
</dbReference>
<dbReference type="AlphaFoldDB" id="A0A4R3XX40"/>
<evidence type="ECO:0000259" key="7">
    <source>
        <dbReference type="Pfam" id="PF04321"/>
    </source>
</evidence>
<evidence type="ECO:0000256" key="6">
    <source>
        <dbReference type="RuleBase" id="RU364082"/>
    </source>
</evidence>
<dbReference type="GO" id="GO:0019305">
    <property type="term" value="P:dTDP-rhamnose biosynthetic process"/>
    <property type="evidence" value="ECO:0007669"/>
    <property type="project" value="UniProtKB-UniPathway"/>
</dbReference>
<name>A0A4R3XX40_9PROT</name>
<evidence type="ECO:0000256" key="2">
    <source>
        <dbReference type="ARBA" id="ARBA00010944"/>
    </source>
</evidence>
<dbReference type="NCBIfam" id="TIGR01214">
    <property type="entry name" value="rmlD"/>
    <property type="match status" value="1"/>
</dbReference>
<dbReference type="Proteomes" id="UP000295367">
    <property type="component" value="Unassembled WGS sequence"/>
</dbReference>
<evidence type="ECO:0000256" key="5">
    <source>
        <dbReference type="ARBA" id="ARBA00048200"/>
    </source>
</evidence>
<comment type="cofactor">
    <cofactor evidence="6">
        <name>Mg(2+)</name>
        <dbReference type="ChEBI" id="CHEBI:18420"/>
    </cofactor>
    <text evidence="6">Binds 1 Mg(2+) ion per monomer.</text>
</comment>
<comment type="similarity">
    <text evidence="2 6">Belongs to the dTDP-4-dehydrorhamnose reductase family.</text>
</comment>
<dbReference type="GO" id="GO:0005829">
    <property type="term" value="C:cytosol"/>
    <property type="evidence" value="ECO:0007669"/>
    <property type="project" value="TreeGrafter"/>
</dbReference>
<dbReference type="InterPro" id="IPR029903">
    <property type="entry name" value="RmlD-like-bd"/>
</dbReference>
<dbReference type="NCBIfam" id="NF007440">
    <property type="entry name" value="PRK09987.1"/>
    <property type="match status" value="1"/>
</dbReference>
<sequence length="297" mass="32828">MKRILLIGKNGQVGWELARTLAPLGEIIIVDRQVVDLAKPDSIVSTVREIKPNIIVNAAAYTAVDKAESEPDLAEAINSIAPGILAEEARRINALLIHYSTDYVFDGTKDEPYTELDIPNPLSVYGKTKLVGEQAIQAANVPHIILRTSWVYGGRGNNFLRTILRLAQERDELKIVDDQIGAPTWSRMIAEATAQILGQVMRLNKSEISAINELSGIYHLTSRGGTSWHGFAQSILDIMSTPIPRLVPISTSEYPLPAHRPQNSVLLNEKLERVFGLILPEWKAALELCLDETRPQA</sequence>
<evidence type="ECO:0000256" key="3">
    <source>
        <dbReference type="ARBA" id="ARBA00012929"/>
    </source>
</evidence>
<dbReference type="Gene3D" id="3.40.50.720">
    <property type="entry name" value="NAD(P)-binding Rossmann-like Domain"/>
    <property type="match status" value="1"/>
</dbReference>
<comment type="caution">
    <text evidence="8">The sequence shown here is derived from an EMBL/GenBank/DDBJ whole genome shotgun (WGS) entry which is preliminary data.</text>
</comment>
<proteinExistence type="inferred from homology"/>
<evidence type="ECO:0000313" key="9">
    <source>
        <dbReference type="Proteomes" id="UP000295367"/>
    </source>
</evidence>
<comment type="function">
    <text evidence="6">Catalyzes the reduction of dTDP-6-deoxy-L-lyxo-4-hexulose to yield dTDP-L-rhamnose.</text>
</comment>